<sequence length="562" mass="62928">MGVVSVLLSVCFAVVIASIFIPATFHASGRLVGKYLRGASRTRRELLIARTAKEQKEYEERVNTEREVRRKDSDEWEEVEGALVGSAANGEQAADQDWSGIIGFFHPFCNAGGGGERVLWEAIRATQLRRPEAICVVYTGDHDVDKSAILKRVEERFNIHLHAPSIHFLYLTKRDYVLSSTWPRFTLLGQSIGSIFLALDAFQLLVPDIFIDTMGYAFATWLSTILFPDVPTGAYVHYPTISTDMLDSLSSGGQGIHAGAGVGLRGLLKRAYWHIFASLYSRVGSTIDVVMTNSSWTQAHIKSLWGPFRKRQNTTTNQDTEDISVVFPPVAVADLERAIHIDEQSEATRRRDIVYIAQFRPEKNHEMILRAFASFARPEIKASKDGGGVIIGRRPVPRLILIGNMRASDEMRVYTLRVLARELGVDEYVKFVPDAKWEAMVEYMAQSSVGVNGMWSEHFGIGVVEYQAAGLICVVHDSGGPKMDIVVDVEGEPTGYHASSVEEYAAAFDKALSLPAEEALKMRLRARRSARRFSTQVFGEKWVRRMEELIRLRRQRVGVRGL</sequence>
<evidence type="ECO:0000256" key="12">
    <source>
        <dbReference type="ARBA" id="ARBA00045065"/>
    </source>
</evidence>
<evidence type="ECO:0000256" key="10">
    <source>
        <dbReference type="ARBA" id="ARBA00022989"/>
    </source>
</evidence>
<evidence type="ECO:0000256" key="8">
    <source>
        <dbReference type="ARBA" id="ARBA00022692"/>
    </source>
</evidence>
<dbReference type="UniPathway" id="UPA00378"/>
<evidence type="ECO:0000313" key="18">
    <source>
        <dbReference type="Proteomes" id="UP000800097"/>
    </source>
</evidence>
<dbReference type="InterPro" id="IPR038013">
    <property type="entry name" value="ALG11"/>
</dbReference>
<comment type="catalytic activity">
    <reaction evidence="12 14">
        <text>an alpha-D-Man-(1-&gt;3)-[alpha-D-Man-(1-&gt;6)]-beta-D-Man-(1-&gt;4)-beta-D-GlcNAc-(1-&gt;4)-alpha-D-GlcNAc-diphospho-di-trans,poly-cis-dolichol + 2 GDP-alpha-D-mannose = an alpha-D-Man-(1-&gt;2)-alpha-D-Man-(1-&gt;2)-alpha-D-Man-(1-&gt;3)-[alpha-D-Man-(1-&gt;6)]-beta-D-Man-(1-&gt;4)-beta-D-GlcNAc-(1-&gt;4)-alpha-D-GlcNAc-diphospho-di-trans,poly-cis-dolichol + 2 GDP + 2 H(+)</text>
        <dbReference type="Rhea" id="RHEA:29523"/>
        <dbReference type="Rhea" id="RHEA-COMP:19515"/>
        <dbReference type="Rhea" id="RHEA-COMP:19516"/>
        <dbReference type="ChEBI" id="CHEBI:15378"/>
        <dbReference type="ChEBI" id="CHEBI:57527"/>
        <dbReference type="ChEBI" id="CHEBI:58189"/>
        <dbReference type="ChEBI" id="CHEBI:132511"/>
        <dbReference type="ChEBI" id="CHEBI:132515"/>
        <dbReference type="EC" id="2.4.1.131"/>
    </reaction>
    <physiologicalReaction direction="left-to-right" evidence="12 14">
        <dbReference type="Rhea" id="RHEA:29524"/>
    </physiologicalReaction>
</comment>
<evidence type="ECO:0000259" key="15">
    <source>
        <dbReference type="Pfam" id="PF00534"/>
    </source>
</evidence>
<evidence type="ECO:0000256" key="9">
    <source>
        <dbReference type="ARBA" id="ARBA00022824"/>
    </source>
</evidence>
<protein>
    <recommendedName>
        <fullName evidence="5 14">GDP-Man:Man(3)GlcNAc(2)-PP-Dol alpha-1,2-mannosyltransferase</fullName>
        <ecNumber evidence="4 14">2.4.1.131</ecNumber>
    </recommendedName>
</protein>
<dbReference type="CDD" id="cd03806">
    <property type="entry name" value="GT4_ALG11-like"/>
    <property type="match status" value="1"/>
</dbReference>
<keyword evidence="6 14" id="KW-0328">Glycosyltransferase</keyword>
<gene>
    <name evidence="17" type="ORF">EI97DRAFT_470134</name>
</gene>
<evidence type="ECO:0000256" key="13">
    <source>
        <dbReference type="ARBA" id="ARBA00056799"/>
    </source>
</evidence>
<evidence type="ECO:0000259" key="16">
    <source>
        <dbReference type="Pfam" id="PF15924"/>
    </source>
</evidence>
<reference evidence="17" key="1">
    <citation type="journal article" date="2020" name="Stud. Mycol.">
        <title>101 Dothideomycetes genomes: a test case for predicting lifestyles and emergence of pathogens.</title>
        <authorList>
            <person name="Haridas S."/>
            <person name="Albert R."/>
            <person name="Binder M."/>
            <person name="Bloem J."/>
            <person name="Labutti K."/>
            <person name="Salamov A."/>
            <person name="Andreopoulos B."/>
            <person name="Baker S."/>
            <person name="Barry K."/>
            <person name="Bills G."/>
            <person name="Bluhm B."/>
            <person name="Cannon C."/>
            <person name="Castanera R."/>
            <person name="Culley D."/>
            <person name="Daum C."/>
            <person name="Ezra D."/>
            <person name="Gonzalez J."/>
            <person name="Henrissat B."/>
            <person name="Kuo A."/>
            <person name="Liang C."/>
            <person name="Lipzen A."/>
            <person name="Lutzoni F."/>
            <person name="Magnuson J."/>
            <person name="Mondo S."/>
            <person name="Nolan M."/>
            <person name="Ohm R."/>
            <person name="Pangilinan J."/>
            <person name="Park H.-J."/>
            <person name="Ramirez L."/>
            <person name="Alfaro M."/>
            <person name="Sun H."/>
            <person name="Tritt A."/>
            <person name="Yoshinaga Y."/>
            <person name="Zwiers L.-H."/>
            <person name="Turgeon B."/>
            <person name="Goodwin S."/>
            <person name="Spatafora J."/>
            <person name="Crous P."/>
            <person name="Grigoriev I."/>
        </authorList>
    </citation>
    <scope>NUCLEOTIDE SEQUENCE</scope>
    <source>
        <strain evidence="17">CBS 379.55</strain>
    </source>
</reference>
<organism evidence="17 18">
    <name type="scientific">Westerdykella ornata</name>
    <dbReference type="NCBI Taxonomy" id="318751"/>
    <lineage>
        <taxon>Eukaryota</taxon>
        <taxon>Fungi</taxon>
        <taxon>Dikarya</taxon>
        <taxon>Ascomycota</taxon>
        <taxon>Pezizomycotina</taxon>
        <taxon>Dothideomycetes</taxon>
        <taxon>Pleosporomycetidae</taxon>
        <taxon>Pleosporales</taxon>
        <taxon>Sporormiaceae</taxon>
        <taxon>Westerdykella</taxon>
    </lineage>
</organism>
<dbReference type="OrthoDB" id="2276068at2759"/>
<dbReference type="SUPFAM" id="SSF53756">
    <property type="entry name" value="UDP-Glycosyltransferase/glycogen phosphorylase"/>
    <property type="match status" value="1"/>
</dbReference>
<evidence type="ECO:0000256" key="7">
    <source>
        <dbReference type="ARBA" id="ARBA00022679"/>
    </source>
</evidence>
<dbReference type="Pfam" id="PF15924">
    <property type="entry name" value="ALG11_N"/>
    <property type="match status" value="1"/>
</dbReference>
<evidence type="ECO:0000256" key="4">
    <source>
        <dbReference type="ARBA" id="ARBA00012645"/>
    </source>
</evidence>
<comment type="pathway">
    <text evidence="2 14">Protein modification; protein glycosylation.</text>
</comment>
<dbReference type="InterPro" id="IPR001296">
    <property type="entry name" value="Glyco_trans_1"/>
</dbReference>
<keyword evidence="8" id="KW-0812">Transmembrane</keyword>
<dbReference type="PANTHER" id="PTHR45919">
    <property type="entry name" value="GDP-MAN:MAN(3)GLCNAC(2)-PP-DOL ALPHA-1,2-MANNOSYLTRANSFERASE"/>
    <property type="match status" value="1"/>
</dbReference>
<name>A0A6A6J808_WESOR</name>
<dbReference type="FunFam" id="3.40.50.2000:FF:000168">
    <property type="entry name" value="Alpha-1,2-mannosyltransferase (Alg11), putative"/>
    <property type="match status" value="1"/>
</dbReference>
<evidence type="ECO:0000256" key="6">
    <source>
        <dbReference type="ARBA" id="ARBA00022676"/>
    </source>
</evidence>
<keyword evidence="18" id="KW-1185">Reference proteome</keyword>
<dbReference type="EMBL" id="ML986517">
    <property type="protein sequence ID" value="KAF2272720.1"/>
    <property type="molecule type" value="Genomic_DNA"/>
</dbReference>
<dbReference type="InterPro" id="IPR031814">
    <property type="entry name" value="ALG11_N"/>
</dbReference>
<dbReference type="GeneID" id="54554924"/>
<evidence type="ECO:0000256" key="3">
    <source>
        <dbReference type="ARBA" id="ARBA00009481"/>
    </source>
</evidence>
<dbReference type="GO" id="GO:0004377">
    <property type="term" value="F:GDP-Man:Man(3)GlcNAc(2)-PP-Dol alpha-1,2-mannosyltransferase activity"/>
    <property type="evidence" value="ECO:0007669"/>
    <property type="project" value="UniProtKB-UniRule"/>
</dbReference>
<dbReference type="AlphaFoldDB" id="A0A6A6J808"/>
<dbReference type="EC" id="2.4.1.131" evidence="4 14"/>
<keyword evidence="10" id="KW-1133">Transmembrane helix</keyword>
<evidence type="ECO:0000256" key="1">
    <source>
        <dbReference type="ARBA" id="ARBA00004389"/>
    </source>
</evidence>
<comment type="subcellular location">
    <subcellularLocation>
        <location evidence="1">Endoplasmic reticulum membrane</location>
        <topology evidence="1">Single-pass membrane protein</topology>
    </subcellularLocation>
</comment>
<dbReference type="RefSeq" id="XP_033650259.1">
    <property type="nucleotide sequence ID" value="XM_033801749.1"/>
</dbReference>
<keyword evidence="11" id="KW-0472">Membrane</keyword>
<evidence type="ECO:0000313" key="17">
    <source>
        <dbReference type="EMBL" id="KAF2272720.1"/>
    </source>
</evidence>
<evidence type="ECO:0000256" key="2">
    <source>
        <dbReference type="ARBA" id="ARBA00004922"/>
    </source>
</evidence>
<evidence type="ECO:0000256" key="11">
    <source>
        <dbReference type="ARBA" id="ARBA00023136"/>
    </source>
</evidence>
<dbReference type="Proteomes" id="UP000800097">
    <property type="component" value="Unassembled WGS sequence"/>
</dbReference>
<dbReference type="PANTHER" id="PTHR45919:SF1">
    <property type="entry name" value="GDP-MAN:MAN(3)GLCNAC(2)-PP-DOL ALPHA-1,2-MANNOSYLTRANSFERASE"/>
    <property type="match status" value="1"/>
</dbReference>
<evidence type="ECO:0000256" key="14">
    <source>
        <dbReference type="RuleBase" id="RU367051"/>
    </source>
</evidence>
<proteinExistence type="inferred from homology"/>
<feature type="domain" description="ALG11 mannosyltransferase N-terminal" evidence="16">
    <location>
        <begin position="101"/>
        <end position="305"/>
    </location>
</feature>
<comment type="similarity">
    <text evidence="3 14">Belongs to the glycosyltransferase group 1 family. Glycosyltransferase 4 subfamily.</text>
</comment>
<dbReference type="GO" id="GO:0006487">
    <property type="term" value="P:protein N-linked glycosylation"/>
    <property type="evidence" value="ECO:0007669"/>
    <property type="project" value="TreeGrafter"/>
</dbReference>
<dbReference type="GO" id="GO:0005789">
    <property type="term" value="C:endoplasmic reticulum membrane"/>
    <property type="evidence" value="ECO:0007669"/>
    <property type="project" value="UniProtKB-SubCell"/>
</dbReference>
<keyword evidence="7 14" id="KW-0808">Transferase</keyword>
<accession>A0A6A6J808</accession>
<dbReference type="Gene3D" id="3.40.50.2000">
    <property type="entry name" value="Glycogen Phosphorylase B"/>
    <property type="match status" value="1"/>
</dbReference>
<dbReference type="Pfam" id="PF00534">
    <property type="entry name" value="Glycos_transf_1"/>
    <property type="match status" value="1"/>
</dbReference>
<evidence type="ECO:0000256" key="5">
    <source>
        <dbReference type="ARBA" id="ARBA00022018"/>
    </source>
</evidence>
<comment type="function">
    <text evidence="13 14">GDP-Man:Man(3)GlcNAc(2)-PP-Dol alpha-1,2-mannosyltransferase that operates in the biosynthetic pathway of dolichol-linked oligosaccharides, the glycan precursors employed in protein asparagine (N)-glycosylation. The assembly of dolichol-linked oligosaccharides begins on the cytosolic side of the endoplasmic reticulum membrane and finishes in its lumen. The sequential addition of sugars to dolichol pyrophosphate produces dolichol-linked oligosaccharides containing fourteen sugars, including two GlcNAcs, nine mannoses and three glucoses. Once assembled, the oligosaccharide is transferred from the lipid to nascent proteins by oligosaccharyltransferases. Catalyzes, on the cytoplasmic face of the endoplasmic reticulum, the addition of the fourth and fifth mannose residues to the dolichol-linked oligosaccharide chain, to produce Man(5)GlcNAc(2)-PP-dolichol core oligosaccharide.</text>
</comment>
<feature type="domain" description="Glycosyl transferase family 1" evidence="15">
    <location>
        <begin position="342"/>
        <end position="527"/>
    </location>
</feature>
<keyword evidence="9 14" id="KW-0256">Endoplasmic reticulum</keyword>